<protein>
    <submittedName>
        <fullName evidence="2">Uncharacterized protein</fullName>
    </submittedName>
</protein>
<feature type="transmembrane region" description="Helical" evidence="1">
    <location>
        <begin position="50"/>
        <end position="77"/>
    </location>
</feature>
<dbReference type="EMBL" id="LXQA010269537">
    <property type="protein sequence ID" value="MCI39619.1"/>
    <property type="molecule type" value="Genomic_DNA"/>
</dbReference>
<proteinExistence type="predicted"/>
<name>A0A392RTC5_9FABA</name>
<keyword evidence="1" id="KW-1133">Transmembrane helix</keyword>
<accession>A0A392RTC5</accession>
<keyword evidence="1" id="KW-0812">Transmembrane</keyword>
<dbReference type="Proteomes" id="UP000265520">
    <property type="component" value="Unassembled WGS sequence"/>
</dbReference>
<evidence type="ECO:0000256" key="1">
    <source>
        <dbReference type="SAM" id="Phobius"/>
    </source>
</evidence>
<dbReference type="AlphaFoldDB" id="A0A392RTC5"/>
<evidence type="ECO:0000313" key="2">
    <source>
        <dbReference type="EMBL" id="MCI39619.1"/>
    </source>
</evidence>
<keyword evidence="3" id="KW-1185">Reference proteome</keyword>
<organism evidence="2 3">
    <name type="scientific">Trifolium medium</name>
    <dbReference type="NCBI Taxonomy" id="97028"/>
    <lineage>
        <taxon>Eukaryota</taxon>
        <taxon>Viridiplantae</taxon>
        <taxon>Streptophyta</taxon>
        <taxon>Embryophyta</taxon>
        <taxon>Tracheophyta</taxon>
        <taxon>Spermatophyta</taxon>
        <taxon>Magnoliopsida</taxon>
        <taxon>eudicotyledons</taxon>
        <taxon>Gunneridae</taxon>
        <taxon>Pentapetalae</taxon>
        <taxon>rosids</taxon>
        <taxon>fabids</taxon>
        <taxon>Fabales</taxon>
        <taxon>Fabaceae</taxon>
        <taxon>Papilionoideae</taxon>
        <taxon>50 kb inversion clade</taxon>
        <taxon>NPAAA clade</taxon>
        <taxon>Hologalegina</taxon>
        <taxon>IRL clade</taxon>
        <taxon>Trifolieae</taxon>
        <taxon>Trifolium</taxon>
    </lineage>
</organism>
<sequence>MPFLKSVILRLFLPSTRHGQWLSWKNQHWQNERHITSTTLPFLLLRKITLIFLLLIAPAAVITTIQAVVMVAAVPVITVVDGTVVE</sequence>
<keyword evidence="1" id="KW-0472">Membrane</keyword>
<reference evidence="2 3" key="1">
    <citation type="journal article" date="2018" name="Front. Plant Sci.">
        <title>Red Clover (Trifolium pratense) and Zigzag Clover (T. medium) - A Picture of Genomic Similarities and Differences.</title>
        <authorList>
            <person name="Dluhosova J."/>
            <person name="Istvanek J."/>
            <person name="Nedelnik J."/>
            <person name="Repkova J."/>
        </authorList>
    </citation>
    <scope>NUCLEOTIDE SEQUENCE [LARGE SCALE GENOMIC DNA]</scope>
    <source>
        <strain evidence="3">cv. 10/8</strain>
        <tissue evidence="2">Leaf</tissue>
    </source>
</reference>
<comment type="caution">
    <text evidence="2">The sequence shown here is derived from an EMBL/GenBank/DDBJ whole genome shotgun (WGS) entry which is preliminary data.</text>
</comment>
<evidence type="ECO:0000313" key="3">
    <source>
        <dbReference type="Proteomes" id="UP000265520"/>
    </source>
</evidence>
<feature type="non-terminal residue" evidence="2">
    <location>
        <position position="86"/>
    </location>
</feature>